<evidence type="ECO:0000313" key="2">
    <source>
        <dbReference type="Proteomes" id="UP001060085"/>
    </source>
</evidence>
<name>A0ACC0BQH6_CATRO</name>
<dbReference type="Proteomes" id="UP001060085">
    <property type="component" value="Linkage Group LG02"/>
</dbReference>
<evidence type="ECO:0000313" key="1">
    <source>
        <dbReference type="EMBL" id="KAI5674929.1"/>
    </source>
</evidence>
<sequence length="335" mass="37844">MANVNPNSNPRLNSQKTERKKNKANNSDKGEKNLQMQYEFCKVCKVNHNQGRRHVYFPNHKKALSSFLSRFQSKLVNDVFFFLKNPIPLRPEHASLNRLWCIFCDCDVVETGSSFAGNAIAHLASSEHLKEVKCFLWKYGGEIDRGDSFCVSDADFAKWEKKCKSSKAEAAVQGCPGSSIGPLNDIHKETNSDYVNSFDKNDNFSNIAVNFSNGVVPLQNPTNERSQILYLPGVNEHGSQSHEVFTGIAAVRNTLTPAVFSVIVGKEVLLKGYSIFFISINKQKRLHGNGQKLYRGNILMNPFTLNHILLKNSKFLEKRDNLRERMCKISTHNLA</sequence>
<dbReference type="EMBL" id="CM044702">
    <property type="protein sequence ID" value="KAI5674929.1"/>
    <property type="molecule type" value="Genomic_DNA"/>
</dbReference>
<comment type="caution">
    <text evidence="1">The sequence shown here is derived from an EMBL/GenBank/DDBJ whole genome shotgun (WGS) entry which is preliminary data.</text>
</comment>
<protein>
    <submittedName>
        <fullName evidence="1">Uncharacterized protein</fullName>
    </submittedName>
</protein>
<proteinExistence type="predicted"/>
<organism evidence="1 2">
    <name type="scientific">Catharanthus roseus</name>
    <name type="common">Madagascar periwinkle</name>
    <name type="synonym">Vinca rosea</name>
    <dbReference type="NCBI Taxonomy" id="4058"/>
    <lineage>
        <taxon>Eukaryota</taxon>
        <taxon>Viridiplantae</taxon>
        <taxon>Streptophyta</taxon>
        <taxon>Embryophyta</taxon>
        <taxon>Tracheophyta</taxon>
        <taxon>Spermatophyta</taxon>
        <taxon>Magnoliopsida</taxon>
        <taxon>eudicotyledons</taxon>
        <taxon>Gunneridae</taxon>
        <taxon>Pentapetalae</taxon>
        <taxon>asterids</taxon>
        <taxon>lamiids</taxon>
        <taxon>Gentianales</taxon>
        <taxon>Apocynaceae</taxon>
        <taxon>Rauvolfioideae</taxon>
        <taxon>Vinceae</taxon>
        <taxon>Catharanthinae</taxon>
        <taxon>Catharanthus</taxon>
    </lineage>
</organism>
<accession>A0ACC0BQH6</accession>
<keyword evidence="2" id="KW-1185">Reference proteome</keyword>
<reference evidence="2" key="1">
    <citation type="journal article" date="2023" name="Nat. Plants">
        <title>Single-cell RNA sequencing provides a high-resolution roadmap for understanding the multicellular compartmentation of specialized metabolism.</title>
        <authorList>
            <person name="Sun S."/>
            <person name="Shen X."/>
            <person name="Li Y."/>
            <person name="Li Y."/>
            <person name="Wang S."/>
            <person name="Li R."/>
            <person name="Zhang H."/>
            <person name="Shen G."/>
            <person name="Guo B."/>
            <person name="Wei J."/>
            <person name="Xu J."/>
            <person name="St-Pierre B."/>
            <person name="Chen S."/>
            <person name="Sun C."/>
        </authorList>
    </citation>
    <scope>NUCLEOTIDE SEQUENCE [LARGE SCALE GENOMIC DNA]</scope>
</reference>
<gene>
    <name evidence="1" type="ORF">M9H77_05879</name>
</gene>